<keyword evidence="4" id="KW-0436">Ligase</keyword>
<dbReference type="AlphaFoldDB" id="A0A0K2SNE2"/>
<evidence type="ECO:0000313" key="14">
    <source>
        <dbReference type="Proteomes" id="UP000065807"/>
    </source>
</evidence>
<sequence length="503" mass="52318">MTGNEPVAAGGTEGTAAAERALAYLADLARFGARPGLERIAYLAERLGNPHRAFRSVHVAGTNGKGSTATAVAAALRAAGARVGLYTSPHLIRFHERIQVDGEPIDDESLAAGVERIRPWAEEAAADPAVGRPTQFEVGTALAFDHFARKGVEWAVLEVGLGGRWDATNLVTPELSVITPIGHDHVEVLGGSLEAIAAEKAGIIKPGRPVVLAPQPPGALEVLEARAAEMGSPVERVAEGPSGEAFTYRLLDASLAGTRFRLETPWRTSLELELPLAGPHQAANGATAAAAVLLLAPELAAGAGPPAGAPSPNEPAGRRALDEAAARWLAEGWRGLRWPGRLEVLRGERVILDGAHNPEGAQALARALVSLFPSSPRGGAVPGPDPGVPALFLVFGCLSDKAVEPMLQALAPLAAGVVATRPRESRTPPAAPASLAALAGRFTERVWSADDALDALRLADGLRGPRDWICVCGSLYLVGEVKARLGAGEVWFRGRSAGKAREV</sequence>
<dbReference type="Gene3D" id="3.90.190.20">
    <property type="entry name" value="Mur ligase, C-terminal domain"/>
    <property type="match status" value="1"/>
</dbReference>
<dbReference type="GO" id="GO:0005737">
    <property type="term" value="C:cytoplasm"/>
    <property type="evidence" value="ECO:0007669"/>
    <property type="project" value="TreeGrafter"/>
</dbReference>
<dbReference type="EC" id="6.3.2.17" evidence="3"/>
<feature type="domain" description="Mur ligase C-terminal" evidence="11">
    <location>
        <begin position="340"/>
        <end position="474"/>
    </location>
</feature>
<keyword evidence="14" id="KW-1185">Reference proteome</keyword>
<dbReference type="Proteomes" id="UP000065807">
    <property type="component" value="Chromosome"/>
</dbReference>
<dbReference type="NCBIfam" id="TIGR01499">
    <property type="entry name" value="folC"/>
    <property type="match status" value="1"/>
</dbReference>
<dbReference type="GO" id="GO:0004326">
    <property type="term" value="F:tetrahydrofolylpolyglutamate synthase activity"/>
    <property type="evidence" value="ECO:0007669"/>
    <property type="project" value="UniProtKB-EC"/>
</dbReference>
<comment type="cofactor">
    <cofactor evidence="1">
        <name>Mg(2+)</name>
        <dbReference type="ChEBI" id="CHEBI:18420"/>
    </cofactor>
</comment>
<dbReference type="PROSITE" id="PS01012">
    <property type="entry name" value="FOLYLPOLYGLU_SYNT_2"/>
    <property type="match status" value="1"/>
</dbReference>
<dbReference type="Pfam" id="PF08245">
    <property type="entry name" value="Mur_ligase_M"/>
    <property type="match status" value="1"/>
</dbReference>
<dbReference type="FunFam" id="3.40.1190.10:FF:000011">
    <property type="entry name" value="Folylpolyglutamate synthase/dihydrofolate synthase"/>
    <property type="match status" value="1"/>
</dbReference>
<dbReference type="PANTHER" id="PTHR11136">
    <property type="entry name" value="FOLYLPOLYGLUTAMATE SYNTHASE-RELATED"/>
    <property type="match status" value="1"/>
</dbReference>
<evidence type="ECO:0000256" key="6">
    <source>
        <dbReference type="ARBA" id="ARBA00022741"/>
    </source>
</evidence>
<protein>
    <recommendedName>
        <fullName evidence="3">tetrahydrofolate synthase</fullName>
        <ecNumber evidence="3">6.3.2.17</ecNumber>
    </recommendedName>
    <alternativeName>
        <fullName evidence="9">Tetrahydrofolylpolyglutamate synthase</fullName>
    </alternativeName>
</protein>
<evidence type="ECO:0000259" key="12">
    <source>
        <dbReference type="Pfam" id="PF08245"/>
    </source>
</evidence>
<dbReference type="InterPro" id="IPR036615">
    <property type="entry name" value="Mur_ligase_C_dom_sf"/>
</dbReference>
<dbReference type="RefSeq" id="WP_068139264.1">
    <property type="nucleotide sequence ID" value="NZ_AP014924.1"/>
</dbReference>
<dbReference type="InterPro" id="IPR018109">
    <property type="entry name" value="Folylpolyglutamate_synth_CS"/>
</dbReference>
<name>A0A0K2SNE2_LIMPI</name>
<comment type="similarity">
    <text evidence="2">Belongs to the folylpolyglutamate synthase family.</text>
</comment>
<evidence type="ECO:0000256" key="7">
    <source>
        <dbReference type="ARBA" id="ARBA00022840"/>
    </source>
</evidence>
<dbReference type="SUPFAM" id="SSF53623">
    <property type="entry name" value="MurD-like peptide ligases, catalytic domain"/>
    <property type="match status" value="1"/>
</dbReference>
<dbReference type="KEGG" id="lpil:LIP_2801"/>
<evidence type="ECO:0000256" key="10">
    <source>
        <dbReference type="ARBA" id="ARBA00047493"/>
    </source>
</evidence>
<dbReference type="EMBL" id="AP014924">
    <property type="protein sequence ID" value="BAS28630.1"/>
    <property type="molecule type" value="Genomic_DNA"/>
</dbReference>
<reference evidence="14" key="1">
    <citation type="submission" date="2015-07" db="EMBL/GenBank/DDBJ databases">
        <title>Complete genome sequence and phylogenetic analysis of Limnochorda pilosa.</title>
        <authorList>
            <person name="Watanabe M."/>
            <person name="Kojima H."/>
            <person name="Fukui M."/>
        </authorList>
    </citation>
    <scope>NUCLEOTIDE SEQUENCE [LARGE SCALE GENOMIC DNA]</scope>
    <source>
        <strain evidence="14">HC45</strain>
    </source>
</reference>
<dbReference type="GO" id="GO:0008841">
    <property type="term" value="F:dihydrofolate synthase activity"/>
    <property type="evidence" value="ECO:0007669"/>
    <property type="project" value="TreeGrafter"/>
</dbReference>
<evidence type="ECO:0000256" key="1">
    <source>
        <dbReference type="ARBA" id="ARBA00001946"/>
    </source>
</evidence>
<dbReference type="InterPro" id="IPR004101">
    <property type="entry name" value="Mur_ligase_C"/>
</dbReference>
<keyword evidence="5" id="KW-0479">Metal-binding</keyword>
<dbReference type="Pfam" id="PF02875">
    <property type="entry name" value="Mur_ligase_C"/>
    <property type="match status" value="1"/>
</dbReference>
<dbReference type="InterPro" id="IPR013221">
    <property type="entry name" value="Mur_ligase_cen"/>
</dbReference>
<feature type="domain" description="Mur ligase central" evidence="12">
    <location>
        <begin position="59"/>
        <end position="291"/>
    </location>
</feature>
<organism evidence="13 14">
    <name type="scientific">Limnochorda pilosa</name>
    <dbReference type="NCBI Taxonomy" id="1555112"/>
    <lineage>
        <taxon>Bacteria</taxon>
        <taxon>Bacillati</taxon>
        <taxon>Bacillota</taxon>
        <taxon>Limnochordia</taxon>
        <taxon>Limnochordales</taxon>
        <taxon>Limnochordaceae</taxon>
        <taxon>Limnochorda</taxon>
    </lineage>
</organism>
<evidence type="ECO:0000256" key="4">
    <source>
        <dbReference type="ARBA" id="ARBA00022598"/>
    </source>
</evidence>
<dbReference type="InterPro" id="IPR036565">
    <property type="entry name" value="Mur-like_cat_sf"/>
</dbReference>
<proteinExistence type="inferred from homology"/>
<evidence type="ECO:0000256" key="3">
    <source>
        <dbReference type="ARBA" id="ARBA00013025"/>
    </source>
</evidence>
<dbReference type="SUPFAM" id="SSF53244">
    <property type="entry name" value="MurD-like peptide ligases, peptide-binding domain"/>
    <property type="match status" value="1"/>
</dbReference>
<comment type="catalytic activity">
    <reaction evidence="10">
        <text>(6S)-5,6,7,8-tetrahydrofolyl-(gamma-L-Glu)(n) + L-glutamate + ATP = (6S)-5,6,7,8-tetrahydrofolyl-(gamma-L-Glu)(n+1) + ADP + phosphate + H(+)</text>
        <dbReference type="Rhea" id="RHEA:10580"/>
        <dbReference type="Rhea" id="RHEA-COMP:14738"/>
        <dbReference type="Rhea" id="RHEA-COMP:14740"/>
        <dbReference type="ChEBI" id="CHEBI:15378"/>
        <dbReference type="ChEBI" id="CHEBI:29985"/>
        <dbReference type="ChEBI" id="CHEBI:30616"/>
        <dbReference type="ChEBI" id="CHEBI:43474"/>
        <dbReference type="ChEBI" id="CHEBI:141005"/>
        <dbReference type="ChEBI" id="CHEBI:456216"/>
        <dbReference type="EC" id="6.3.2.17"/>
    </reaction>
</comment>
<evidence type="ECO:0000313" key="13">
    <source>
        <dbReference type="EMBL" id="BAS28630.1"/>
    </source>
</evidence>
<reference evidence="14" key="2">
    <citation type="journal article" date="2016" name="Int. J. Syst. Evol. Microbiol.">
        <title>Complete genome sequence and cell structure of Limnochorda pilosa, a Gram-negative spore-former within the phylum Firmicutes.</title>
        <authorList>
            <person name="Watanabe M."/>
            <person name="Kojima H."/>
            <person name="Fukui M."/>
        </authorList>
    </citation>
    <scope>NUCLEOTIDE SEQUENCE [LARGE SCALE GENOMIC DNA]</scope>
    <source>
        <strain evidence="14">HC45</strain>
    </source>
</reference>
<dbReference type="GO" id="GO:0005524">
    <property type="term" value="F:ATP binding"/>
    <property type="evidence" value="ECO:0007669"/>
    <property type="project" value="UniProtKB-KW"/>
</dbReference>
<gene>
    <name evidence="13" type="ORF">LIP_2801</name>
</gene>
<dbReference type="InterPro" id="IPR001645">
    <property type="entry name" value="Folylpolyglutamate_synth"/>
</dbReference>
<dbReference type="GO" id="GO:0046872">
    <property type="term" value="F:metal ion binding"/>
    <property type="evidence" value="ECO:0007669"/>
    <property type="project" value="UniProtKB-KW"/>
</dbReference>
<dbReference type="PATRIC" id="fig|1555112.3.peg.2845"/>
<dbReference type="STRING" id="1555112.LIP_2801"/>
<keyword evidence="7" id="KW-0067">ATP-binding</keyword>
<evidence type="ECO:0000256" key="8">
    <source>
        <dbReference type="ARBA" id="ARBA00022842"/>
    </source>
</evidence>
<keyword evidence="8" id="KW-0460">Magnesium</keyword>
<keyword evidence="6" id="KW-0547">Nucleotide-binding</keyword>
<evidence type="ECO:0000256" key="2">
    <source>
        <dbReference type="ARBA" id="ARBA00008276"/>
    </source>
</evidence>
<evidence type="ECO:0000256" key="5">
    <source>
        <dbReference type="ARBA" id="ARBA00022723"/>
    </source>
</evidence>
<dbReference type="PANTHER" id="PTHR11136:SF0">
    <property type="entry name" value="DIHYDROFOLATE SYNTHETASE-RELATED"/>
    <property type="match status" value="1"/>
</dbReference>
<dbReference type="Gene3D" id="3.40.1190.10">
    <property type="entry name" value="Mur-like, catalytic domain"/>
    <property type="match status" value="1"/>
</dbReference>
<evidence type="ECO:0000256" key="9">
    <source>
        <dbReference type="ARBA" id="ARBA00030592"/>
    </source>
</evidence>
<accession>A0A0K2SNE2</accession>
<evidence type="ECO:0000259" key="11">
    <source>
        <dbReference type="Pfam" id="PF02875"/>
    </source>
</evidence>